<comment type="caution">
    <text evidence="2">The sequence shown here is derived from an EMBL/GenBank/DDBJ whole genome shotgun (WGS) entry which is preliminary data.</text>
</comment>
<evidence type="ECO:0000256" key="1">
    <source>
        <dbReference type="SAM" id="MobiDB-lite"/>
    </source>
</evidence>
<sequence length="190" mass="19052">MLGKVAVDQPTCSGTPPVAALETVSCEACGLSSCSAGCDAGPPCGDKAPSPQGGAGTCGVVSITPVIVTCDDDERRTPARPGPARGRDGWHAVPVATDPAPSTDLSPLVDALRAAAEVLRDAAEHADRAAARAAEGDAGGVADEAWTARGLALRAQQDLERAAETVDRRSGPAQPAAPRVEPPPSSASWS</sequence>
<dbReference type="EMBL" id="BMNA01000013">
    <property type="protein sequence ID" value="GGM14465.1"/>
    <property type="molecule type" value="Genomic_DNA"/>
</dbReference>
<name>A0A917WM52_9ACTN</name>
<dbReference type="AlphaFoldDB" id="A0A917WM52"/>
<feature type="region of interest" description="Disordered" evidence="1">
    <location>
        <begin position="158"/>
        <end position="190"/>
    </location>
</feature>
<gene>
    <name evidence="2" type="ORF">GCM10011594_38110</name>
</gene>
<dbReference type="Proteomes" id="UP000655208">
    <property type="component" value="Unassembled WGS sequence"/>
</dbReference>
<evidence type="ECO:0000313" key="3">
    <source>
        <dbReference type="Proteomes" id="UP000655208"/>
    </source>
</evidence>
<reference evidence="2" key="2">
    <citation type="submission" date="2020-09" db="EMBL/GenBank/DDBJ databases">
        <authorList>
            <person name="Sun Q."/>
            <person name="Zhou Y."/>
        </authorList>
    </citation>
    <scope>NUCLEOTIDE SEQUENCE</scope>
    <source>
        <strain evidence="2">CGMCC 4.7308</strain>
    </source>
</reference>
<reference evidence="2" key="1">
    <citation type="journal article" date="2014" name="Int. J. Syst. Evol. Microbiol.">
        <title>Complete genome sequence of Corynebacterium casei LMG S-19264T (=DSM 44701T), isolated from a smear-ripened cheese.</title>
        <authorList>
            <consortium name="US DOE Joint Genome Institute (JGI-PGF)"/>
            <person name="Walter F."/>
            <person name="Albersmeier A."/>
            <person name="Kalinowski J."/>
            <person name="Ruckert C."/>
        </authorList>
    </citation>
    <scope>NUCLEOTIDE SEQUENCE</scope>
    <source>
        <strain evidence="2">CGMCC 4.7308</strain>
    </source>
</reference>
<feature type="compositionally biased region" description="Pro residues" evidence="1">
    <location>
        <begin position="180"/>
        <end position="190"/>
    </location>
</feature>
<feature type="compositionally biased region" description="Basic and acidic residues" evidence="1">
    <location>
        <begin position="158"/>
        <end position="170"/>
    </location>
</feature>
<evidence type="ECO:0000313" key="2">
    <source>
        <dbReference type="EMBL" id="GGM14465.1"/>
    </source>
</evidence>
<organism evidence="2 3">
    <name type="scientific">Nakamurella endophytica</name>
    <dbReference type="NCBI Taxonomy" id="1748367"/>
    <lineage>
        <taxon>Bacteria</taxon>
        <taxon>Bacillati</taxon>
        <taxon>Actinomycetota</taxon>
        <taxon>Actinomycetes</taxon>
        <taxon>Nakamurellales</taxon>
        <taxon>Nakamurellaceae</taxon>
        <taxon>Nakamurella</taxon>
    </lineage>
</organism>
<keyword evidence="3" id="KW-1185">Reference proteome</keyword>
<proteinExistence type="predicted"/>
<accession>A0A917WM52</accession>
<feature type="region of interest" description="Disordered" evidence="1">
    <location>
        <begin position="73"/>
        <end position="104"/>
    </location>
</feature>
<protein>
    <submittedName>
        <fullName evidence="2">Uncharacterized protein</fullName>
    </submittedName>
</protein>